<feature type="region of interest" description="Disordered" evidence="1">
    <location>
        <begin position="56"/>
        <end position="88"/>
    </location>
</feature>
<evidence type="ECO:0000256" key="1">
    <source>
        <dbReference type="SAM" id="MobiDB-lite"/>
    </source>
</evidence>
<protein>
    <submittedName>
        <fullName evidence="2">Uncharacterized protein</fullName>
    </submittedName>
</protein>
<dbReference type="RefSeq" id="XP_035318086.1">
    <property type="nucleotide sequence ID" value="XM_035466750.1"/>
</dbReference>
<dbReference type="OrthoDB" id="245563at2759"/>
<name>A0A9P5D2E5_9HYPO</name>
<evidence type="ECO:0000313" key="2">
    <source>
        <dbReference type="EMBL" id="KAF4119434.1"/>
    </source>
</evidence>
<sequence length="339" mass="36767">MMSRPRLVDAVQPTSTNPSSSASPYPLYDPSFLFGLDDPDAVIIYYHHFHIDPMAENPADPQGTDPRSRPPAHFRKPGPSAEIGVPLTPTNTEDEAAVISPAAPAGTTTRAEGAALQPHPEEGPAAEMDIGRESARPQDTLDDAKSRESPADDAGNGTSSEGDRLICPAGTQPGSKRARLRSLWFTARLGLTLSVGGRRRPQALWDPPHSAMDPDIAVVALRSTGSKAAVSGVYMGYLRLQGFVASDFLEQRQLIERMRSQESSLLGLIIADQTLVTFQHHRLRTAVLDFVRRGGVAVTTGLFARASPSWAVEAFFHEAGLTWKIKDRTPAREPLRRHA</sequence>
<reference evidence="2" key="1">
    <citation type="submission" date="2020-03" db="EMBL/GenBank/DDBJ databases">
        <title>Site-based positive gene gene selection in Geosmithia morbida across the United States reveals a broad range of putative effectors and factors for local host and environmental adapation.</title>
        <authorList>
            <person name="Onufrak A."/>
            <person name="Murdoch R.W."/>
            <person name="Gazis R."/>
            <person name="Huff M."/>
            <person name="Staton M."/>
            <person name="Klingeman W."/>
            <person name="Hadziabdic D."/>
        </authorList>
    </citation>
    <scope>NUCLEOTIDE SEQUENCE</scope>
    <source>
        <strain evidence="2">1262</strain>
    </source>
</reference>
<dbReference type="AlphaFoldDB" id="A0A9P5D2E5"/>
<accession>A0A9P5D2E5</accession>
<gene>
    <name evidence="2" type="ORF">GMORB2_4776</name>
</gene>
<comment type="caution">
    <text evidence="2">The sequence shown here is derived from an EMBL/GenBank/DDBJ whole genome shotgun (WGS) entry which is preliminary data.</text>
</comment>
<dbReference type="EMBL" id="JAANYQ010000026">
    <property type="protein sequence ID" value="KAF4119434.1"/>
    <property type="molecule type" value="Genomic_DNA"/>
</dbReference>
<proteinExistence type="predicted"/>
<feature type="compositionally biased region" description="Low complexity" evidence="1">
    <location>
        <begin position="13"/>
        <end position="24"/>
    </location>
</feature>
<organism evidence="2 3">
    <name type="scientific">Geosmithia morbida</name>
    <dbReference type="NCBI Taxonomy" id="1094350"/>
    <lineage>
        <taxon>Eukaryota</taxon>
        <taxon>Fungi</taxon>
        <taxon>Dikarya</taxon>
        <taxon>Ascomycota</taxon>
        <taxon>Pezizomycotina</taxon>
        <taxon>Sordariomycetes</taxon>
        <taxon>Hypocreomycetidae</taxon>
        <taxon>Hypocreales</taxon>
        <taxon>Bionectriaceae</taxon>
        <taxon>Geosmithia</taxon>
    </lineage>
</organism>
<evidence type="ECO:0000313" key="3">
    <source>
        <dbReference type="Proteomes" id="UP000749293"/>
    </source>
</evidence>
<dbReference type="Proteomes" id="UP000749293">
    <property type="component" value="Unassembled WGS sequence"/>
</dbReference>
<feature type="region of interest" description="Disordered" evidence="1">
    <location>
        <begin position="104"/>
        <end position="174"/>
    </location>
</feature>
<dbReference type="GeneID" id="55971004"/>
<keyword evidence="3" id="KW-1185">Reference proteome</keyword>
<feature type="region of interest" description="Disordered" evidence="1">
    <location>
        <begin position="1"/>
        <end position="24"/>
    </location>
</feature>